<evidence type="ECO:0000313" key="2">
    <source>
        <dbReference type="Proteomes" id="UP001574673"/>
    </source>
</evidence>
<keyword evidence="2" id="KW-1185">Reference proteome</keyword>
<name>A0ABV4UF77_9RHOO</name>
<dbReference type="RefSeq" id="WP_418891367.1">
    <property type="nucleotide sequence ID" value="NZ_JBEUWX010000002.1"/>
</dbReference>
<dbReference type="InterPro" id="IPR016181">
    <property type="entry name" value="Acyl_CoA_acyltransferase"/>
</dbReference>
<sequence length="245" mass="28354">MSNYYTTRRMWIEEIPDDVVDQMAALYLDHFDGTSYTLFCNDLADKDEVILLYCHEELCGFTVLKIFSDDWNGRRVRIVYSGDTIVAPQHWGQQSLAFAWIARVGEIKREMPEYPLFWFLLVKGHRTFKYLSVFGKSFFPHWSEFRPDLKCLADQLAIKKFGSDYDANAGVVCFSESRGHLKCEIAEPTPEEMQRISTRFFMEKNPGYRLGHELVCLCELESPNMKPLAARIFNKASRAAGVDIS</sequence>
<dbReference type="EMBL" id="JBEUWX010000002">
    <property type="protein sequence ID" value="MFA9950302.1"/>
    <property type="molecule type" value="Genomic_DNA"/>
</dbReference>
<dbReference type="Proteomes" id="UP001574673">
    <property type="component" value="Unassembled WGS sequence"/>
</dbReference>
<protein>
    <submittedName>
        <fullName evidence="1">Uncharacterized protein</fullName>
    </submittedName>
</protein>
<proteinExistence type="predicted"/>
<evidence type="ECO:0000313" key="1">
    <source>
        <dbReference type="EMBL" id="MFA9950302.1"/>
    </source>
</evidence>
<gene>
    <name evidence="1" type="ORF">ABCS64_08220</name>
</gene>
<reference evidence="2" key="1">
    <citation type="submission" date="2024-06" db="EMBL/GenBank/DDBJ databases">
        <title>Radixoralia hellwigii gen. nov., sp nov., isolated from a root canal in the human oral cavity.</title>
        <authorList>
            <person name="Bartsch S."/>
            <person name="Wittmer A."/>
            <person name="Schulz A.-K."/>
            <person name="Neumann-Schaal M."/>
            <person name="Wolf J."/>
            <person name="Gronow S."/>
            <person name="Tennert C."/>
            <person name="Haecker G."/>
            <person name="Cieplik F."/>
            <person name="Al-Ahmad A."/>
        </authorList>
    </citation>
    <scope>NUCLEOTIDE SEQUENCE [LARGE SCALE GENOMIC DNA]</scope>
    <source>
        <strain evidence="2">Wk13</strain>
    </source>
</reference>
<dbReference type="SUPFAM" id="SSF55729">
    <property type="entry name" value="Acyl-CoA N-acyltransferases (Nat)"/>
    <property type="match status" value="1"/>
</dbReference>
<organism evidence="1 2">
    <name type="scientific">Dentiradicibacter hellwigii</name>
    <dbReference type="NCBI Taxonomy" id="3149053"/>
    <lineage>
        <taxon>Bacteria</taxon>
        <taxon>Pseudomonadati</taxon>
        <taxon>Pseudomonadota</taxon>
        <taxon>Betaproteobacteria</taxon>
        <taxon>Rhodocyclales</taxon>
        <taxon>Rhodocyclaceae</taxon>
        <taxon>Dentiradicibacter</taxon>
    </lineage>
</organism>
<accession>A0ABV4UF77</accession>
<comment type="caution">
    <text evidence="1">The sequence shown here is derived from an EMBL/GenBank/DDBJ whole genome shotgun (WGS) entry which is preliminary data.</text>
</comment>